<evidence type="ECO:0000256" key="5">
    <source>
        <dbReference type="ARBA" id="ARBA00022824"/>
    </source>
</evidence>
<proteinExistence type="inferred from homology"/>
<dbReference type="PANTHER" id="PTHR31204">
    <property type="entry name" value="SIGMA INTRACELLULAR RECEPTOR 2"/>
    <property type="match status" value="1"/>
</dbReference>
<evidence type="ECO:0000256" key="3">
    <source>
        <dbReference type="ARBA" id="ARBA00018102"/>
    </source>
</evidence>
<dbReference type="PANTHER" id="PTHR31204:SF1">
    <property type="entry name" value="SIGMA INTRACELLULAR RECEPTOR 2"/>
    <property type="match status" value="1"/>
</dbReference>
<feature type="transmembrane region" description="Helical" evidence="9">
    <location>
        <begin position="95"/>
        <end position="117"/>
    </location>
</feature>
<feature type="transmembrane region" description="Helical" evidence="9">
    <location>
        <begin position="59"/>
        <end position="83"/>
    </location>
</feature>
<dbReference type="PROSITE" id="PS51751">
    <property type="entry name" value="EXPERA"/>
    <property type="match status" value="1"/>
</dbReference>
<feature type="domain" description="EXPERA" evidence="10">
    <location>
        <begin position="5"/>
        <end position="152"/>
    </location>
</feature>
<reference evidence="11" key="1">
    <citation type="submission" date="2019-08" db="EMBL/GenBank/DDBJ databases">
        <title>The improved chromosome-level genome for the pearl oyster Pinctada fucata martensii using PacBio sequencing and Hi-C.</title>
        <authorList>
            <person name="Zheng Z."/>
        </authorList>
    </citation>
    <scope>NUCLEOTIDE SEQUENCE</scope>
    <source>
        <strain evidence="11">ZZ-2019</strain>
        <tissue evidence="11">Adductor muscle</tissue>
    </source>
</reference>
<evidence type="ECO:0000256" key="9">
    <source>
        <dbReference type="PIRNR" id="PIRNR031032"/>
    </source>
</evidence>
<name>A0AA88XFI2_PINIB</name>
<keyword evidence="5" id="KW-0256">Endoplasmic reticulum</keyword>
<evidence type="ECO:0000256" key="6">
    <source>
        <dbReference type="ARBA" id="ARBA00022989"/>
    </source>
</evidence>
<evidence type="ECO:0000256" key="2">
    <source>
        <dbReference type="ARBA" id="ARBA00009096"/>
    </source>
</evidence>
<comment type="caution">
    <text evidence="11">The sequence shown here is derived from an EMBL/GenBank/DDBJ whole genome shotgun (WGS) entry which is preliminary data.</text>
</comment>
<feature type="transmembrane region" description="Helical" evidence="9">
    <location>
        <begin position="7"/>
        <end position="29"/>
    </location>
</feature>
<evidence type="ECO:0000259" key="10">
    <source>
        <dbReference type="PROSITE" id="PS51751"/>
    </source>
</evidence>
<dbReference type="PIRSF" id="PIRSF031032">
    <property type="entry name" value="TMP_97_prd"/>
    <property type="match status" value="1"/>
</dbReference>
<comment type="subcellular location">
    <subcellularLocation>
        <location evidence="1">Endoplasmic reticulum membrane</location>
        <topology evidence="1">Multi-pass membrane protein</topology>
    </subcellularLocation>
</comment>
<accession>A0AA88XFI2</accession>
<dbReference type="Pfam" id="PF05241">
    <property type="entry name" value="EBP"/>
    <property type="match status" value="1"/>
</dbReference>
<protein>
    <recommendedName>
        <fullName evidence="3">Sigma intracellular receptor 2</fullName>
    </recommendedName>
    <alternativeName>
        <fullName evidence="8">Transmembrane protein 97</fullName>
    </alternativeName>
</protein>
<dbReference type="AlphaFoldDB" id="A0AA88XFI2"/>
<dbReference type="InterPro" id="IPR016964">
    <property type="entry name" value="Sigma2_recept"/>
</dbReference>
<evidence type="ECO:0000256" key="1">
    <source>
        <dbReference type="ARBA" id="ARBA00004477"/>
    </source>
</evidence>
<feature type="transmembrane region" description="Helical" evidence="9">
    <location>
        <begin position="137"/>
        <end position="161"/>
    </location>
</feature>
<comment type="similarity">
    <text evidence="2">Belongs to the TMEM97/sigma-2 receptor family.</text>
</comment>
<keyword evidence="4 9" id="KW-0812">Transmembrane</keyword>
<keyword evidence="12" id="KW-1185">Reference proteome</keyword>
<dbReference type="Proteomes" id="UP001186944">
    <property type="component" value="Unassembled WGS sequence"/>
</dbReference>
<keyword evidence="7 9" id="KW-0472">Membrane</keyword>
<dbReference type="InterPro" id="IPR033118">
    <property type="entry name" value="EXPERA"/>
</dbReference>
<dbReference type="GO" id="GO:0005789">
    <property type="term" value="C:endoplasmic reticulum membrane"/>
    <property type="evidence" value="ECO:0007669"/>
    <property type="project" value="UniProtKB-SubCell"/>
</dbReference>
<organism evidence="11 12">
    <name type="scientific">Pinctada imbricata</name>
    <name type="common">Atlantic pearl-oyster</name>
    <name type="synonym">Pinctada martensii</name>
    <dbReference type="NCBI Taxonomy" id="66713"/>
    <lineage>
        <taxon>Eukaryota</taxon>
        <taxon>Metazoa</taxon>
        <taxon>Spiralia</taxon>
        <taxon>Lophotrochozoa</taxon>
        <taxon>Mollusca</taxon>
        <taxon>Bivalvia</taxon>
        <taxon>Autobranchia</taxon>
        <taxon>Pteriomorphia</taxon>
        <taxon>Pterioida</taxon>
        <taxon>Pterioidea</taxon>
        <taxon>Pteriidae</taxon>
        <taxon>Pinctada</taxon>
    </lineage>
</organism>
<evidence type="ECO:0000256" key="4">
    <source>
        <dbReference type="ARBA" id="ARBA00022692"/>
    </source>
</evidence>
<dbReference type="EMBL" id="VSWD01000013">
    <property type="protein sequence ID" value="KAK3084364.1"/>
    <property type="molecule type" value="Genomic_DNA"/>
</dbReference>
<keyword evidence="6 9" id="KW-1133">Transmembrane helix</keyword>
<evidence type="ECO:0000313" key="12">
    <source>
        <dbReference type="Proteomes" id="UP001186944"/>
    </source>
</evidence>
<sequence>MDRFVEYIFFLYFVVHIPITLLVDSQALIPKSIYPSQLQDLLTWYLKDFKDAMMAQPPMWFKSFVFCELFLQFPFFFPAAYAFWKGIKNCKWIRIPLIVYSAHVATTTVAISFHILAHDFSGSKFIGPDTMEERLKLLSVYLPFLLVPFFLLIDALFSSAYRDQTVVKGQKQKRH</sequence>
<dbReference type="InterPro" id="IPR051987">
    <property type="entry name" value="Sigma-2_receptor-like"/>
</dbReference>
<evidence type="ECO:0000256" key="8">
    <source>
        <dbReference type="ARBA" id="ARBA00031073"/>
    </source>
</evidence>
<evidence type="ECO:0000256" key="7">
    <source>
        <dbReference type="ARBA" id="ARBA00023136"/>
    </source>
</evidence>
<gene>
    <name evidence="11" type="ORF">FSP39_012242</name>
</gene>
<evidence type="ECO:0000313" key="11">
    <source>
        <dbReference type="EMBL" id="KAK3084364.1"/>
    </source>
</evidence>